<protein>
    <submittedName>
        <fullName evidence="1">Uncharacterized protein</fullName>
    </submittedName>
</protein>
<evidence type="ECO:0000313" key="1">
    <source>
        <dbReference type="EMBL" id="CDZ85390.1"/>
    </source>
</evidence>
<dbReference type="AlphaFoldDB" id="A0A078LF04"/>
<dbReference type="PATRIC" id="fig|545.12.peg.3604"/>
<reference evidence="1" key="1">
    <citation type="submission" date="2014-06" db="EMBL/GenBank/DDBJ databases">
        <authorList>
            <person name="Urmite Genomes Urmite Genomes"/>
        </authorList>
    </citation>
    <scope>NUCLEOTIDE SEQUENCE</scope>
</reference>
<proteinExistence type="predicted"/>
<accession>A0A078LF04</accession>
<organism evidence="1">
    <name type="scientific">Citrobacter koseri</name>
    <name type="common">Citrobacter diversus</name>
    <dbReference type="NCBI Taxonomy" id="545"/>
    <lineage>
        <taxon>Bacteria</taxon>
        <taxon>Pseudomonadati</taxon>
        <taxon>Pseudomonadota</taxon>
        <taxon>Gammaproteobacteria</taxon>
        <taxon>Enterobacterales</taxon>
        <taxon>Enterobacteriaceae</taxon>
        <taxon>Citrobacter</taxon>
    </lineage>
</organism>
<dbReference type="EMBL" id="LK931336">
    <property type="protein sequence ID" value="CDZ85390.1"/>
    <property type="molecule type" value="Genomic_DNA"/>
</dbReference>
<name>A0A078LF04_CITKO</name>
<gene>
    <name evidence="1" type="ORF">BN1086_03593</name>
</gene>
<dbReference type="RefSeq" id="WP_200098880.1">
    <property type="nucleotide sequence ID" value="NZ_JADVJW010000003.1"/>
</dbReference>
<sequence length="67" mass="7517">MTETIKTFKGLSTRPCDAFKNMSLIVEAASLLSATNDDKYREISDTLLAFVCNYANEAHQNESEKLQ</sequence>